<dbReference type="InterPro" id="IPR034690">
    <property type="entry name" value="Endolysin_T4_type"/>
</dbReference>
<dbReference type="EMBL" id="QWFX01000014">
    <property type="protein sequence ID" value="RIJ27138.1"/>
    <property type="molecule type" value="Genomic_DNA"/>
</dbReference>
<dbReference type="InterPro" id="IPR023346">
    <property type="entry name" value="Lysozyme-like_dom_sf"/>
</dbReference>
<evidence type="ECO:0000313" key="10">
    <source>
        <dbReference type="EMBL" id="RIJ27138.1"/>
    </source>
</evidence>
<protein>
    <recommendedName>
        <fullName evidence="7">Lysozyme</fullName>
        <ecNumber evidence="7">3.2.1.17</ecNumber>
    </recommendedName>
</protein>
<dbReference type="Pfam" id="PF00959">
    <property type="entry name" value="Phage_lysozyme"/>
    <property type="match status" value="1"/>
</dbReference>
<name>A0A399R703_9PROT</name>
<dbReference type="AlphaFoldDB" id="A0A399R703"/>
<evidence type="ECO:0000256" key="2">
    <source>
        <dbReference type="ARBA" id="ARBA00022529"/>
    </source>
</evidence>
<keyword evidence="11" id="KW-1185">Reference proteome</keyword>
<evidence type="ECO:0000256" key="7">
    <source>
        <dbReference type="RuleBase" id="RU003788"/>
    </source>
</evidence>
<evidence type="ECO:0000313" key="11">
    <source>
        <dbReference type="Proteomes" id="UP000266385"/>
    </source>
</evidence>
<evidence type="ECO:0000256" key="3">
    <source>
        <dbReference type="ARBA" id="ARBA00022638"/>
    </source>
</evidence>
<gene>
    <name evidence="10" type="ORF">D1223_15015</name>
</gene>
<dbReference type="Proteomes" id="UP000266385">
    <property type="component" value="Unassembled WGS sequence"/>
</dbReference>
<dbReference type="InterPro" id="IPR023347">
    <property type="entry name" value="Lysozyme_dom_sf"/>
</dbReference>
<dbReference type="InterPro" id="IPR051018">
    <property type="entry name" value="Bacteriophage_GH24"/>
</dbReference>
<evidence type="ECO:0000256" key="5">
    <source>
        <dbReference type="ARBA" id="ARBA00023200"/>
    </source>
</evidence>
<dbReference type="CDD" id="cd00737">
    <property type="entry name" value="lyz_endolysin_autolysin"/>
    <property type="match status" value="1"/>
</dbReference>
<evidence type="ECO:0000256" key="8">
    <source>
        <dbReference type="SAM" id="MobiDB-lite"/>
    </source>
</evidence>
<dbReference type="PANTHER" id="PTHR38107">
    <property type="match status" value="1"/>
</dbReference>
<dbReference type="GO" id="GO:0009253">
    <property type="term" value="P:peptidoglycan catabolic process"/>
    <property type="evidence" value="ECO:0007669"/>
    <property type="project" value="InterPro"/>
</dbReference>
<dbReference type="OrthoDB" id="5327667at2"/>
<dbReference type="InterPro" id="IPR002196">
    <property type="entry name" value="Glyco_hydro_24"/>
</dbReference>
<dbReference type="GO" id="GO:0042742">
    <property type="term" value="P:defense response to bacterium"/>
    <property type="evidence" value="ECO:0007669"/>
    <property type="project" value="UniProtKB-KW"/>
</dbReference>
<comment type="similarity">
    <text evidence="7">Belongs to the glycosyl hydrolase 24 family.</text>
</comment>
<feature type="transmembrane region" description="Helical" evidence="9">
    <location>
        <begin position="372"/>
        <end position="393"/>
    </location>
</feature>
<evidence type="ECO:0000256" key="6">
    <source>
        <dbReference type="ARBA" id="ARBA00023295"/>
    </source>
</evidence>
<keyword evidence="2 7" id="KW-0929">Antimicrobial</keyword>
<keyword evidence="9" id="KW-0812">Transmembrane</keyword>
<keyword evidence="6 7" id="KW-0326">Glycosidase</keyword>
<comment type="caution">
    <text evidence="10">The sequence shown here is derived from an EMBL/GenBank/DDBJ whole genome shotgun (WGS) entry which is preliminary data.</text>
</comment>
<dbReference type="GO" id="GO:0003796">
    <property type="term" value="F:lysozyme activity"/>
    <property type="evidence" value="ECO:0007669"/>
    <property type="project" value="UniProtKB-EC"/>
</dbReference>
<keyword evidence="3 7" id="KW-0081">Bacteriolytic enzyme</keyword>
<dbReference type="PANTHER" id="PTHR38107:SF3">
    <property type="entry name" value="LYSOZYME RRRD-RELATED"/>
    <property type="match status" value="1"/>
</dbReference>
<feature type="region of interest" description="Disordered" evidence="8">
    <location>
        <begin position="158"/>
        <end position="206"/>
    </location>
</feature>
<dbReference type="GO" id="GO:0031640">
    <property type="term" value="P:killing of cells of another organism"/>
    <property type="evidence" value="ECO:0007669"/>
    <property type="project" value="UniProtKB-KW"/>
</dbReference>
<dbReference type="SUPFAM" id="SSF53955">
    <property type="entry name" value="Lysozyme-like"/>
    <property type="match status" value="1"/>
</dbReference>
<evidence type="ECO:0000256" key="9">
    <source>
        <dbReference type="SAM" id="Phobius"/>
    </source>
</evidence>
<comment type="catalytic activity">
    <reaction evidence="1 7">
        <text>Hydrolysis of (1-&gt;4)-beta-linkages between N-acetylmuramic acid and N-acetyl-D-glucosamine residues in a peptidoglycan and between N-acetyl-D-glucosamine residues in chitodextrins.</text>
        <dbReference type="EC" id="3.2.1.17"/>
    </reaction>
</comment>
<dbReference type="GO" id="GO:0016998">
    <property type="term" value="P:cell wall macromolecule catabolic process"/>
    <property type="evidence" value="ECO:0007669"/>
    <property type="project" value="InterPro"/>
</dbReference>
<dbReference type="Gene3D" id="1.10.530.40">
    <property type="match status" value="1"/>
</dbReference>
<keyword evidence="4 7" id="KW-0378">Hydrolase</keyword>
<dbReference type="InterPro" id="IPR033907">
    <property type="entry name" value="Endolysin_autolysin"/>
</dbReference>
<dbReference type="EC" id="3.2.1.17" evidence="7"/>
<feature type="transmembrane region" description="Helical" evidence="9">
    <location>
        <begin position="334"/>
        <end position="360"/>
    </location>
</feature>
<sequence length="400" mass="43475">MSSALRTSESGLKLIMAYEGFRSHSTRLPDGRWVIGYGHMRAARAGLKVSQPEAAAILREFDLPPIEQALQELVLVPLNQHEFDALVSFVFNVGVDQFESSDVLSALNAGDRMAAARALELWCNAKVGPRNMIVDPLIRRRADEKALFLKTTGSVPLAASSRFRPTPEPRPEPEPSRWGDFKVSEAAAPEAEEQRAETPTEAAARNVKERLTRILGEYEDTSTKAGSEEEDTAEAAVKAAAEQEASVEEIRAAISALVAEDDDQDDGAGLDAQDIAADLDPDAFDIETGQLDVVETSAGARRNRLYIDDVKPAEIPPADPDLRRGDDAGNLTEMVVFAVIAMVGALIFLLGGAFGLGWFGTSLPGHANAYGYLPPFLMMTGALIFVVMIYYWIRAIISRR</sequence>
<evidence type="ECO:0000256" key="1">
    <source>
        <dbReference type="ARBA" id="ARBA00000632"/>
    </source>
</evidence>
<organism evidence="10 11">
    <name type="scientific">Henriciella mobilis</name>
    <dbReference type="NCBI Taxonomy" id="2305467"/>
    <lineage>
        <taxon>Bacteria</taxon>
        <taxon>Pseudomonadati</taxon>
        <taxon>Pseudomonadota</taxon>
        <taxon>Alphaproteobacteria</taxon>
        <taxon>Hyphomonadales</taxon>
        <taxon>Hyphomonadaceae</taxon>
        <taxon>Henriciella</taxon>
    </lineage>
</organism>
<accession>A0A399R703</accession>
<reference evidence="10 11" key="1">
    <citation type="submission" date="2018-08" db="EMBL/GenBank/DDBJ databases">
        <title>Henriciella mobilis sp. nov., isolated from seawater.</title>
        <authorList>
            <person name="Cheng H."/>
            <person name="Wu Y.-H."/>
            <person name="Xu X.-W."/>
            <person name="Guo L.-L."/>
        </authorList>
    </citation>
    <scope>NUCLEOTIDE SEQUENCE [LARGE SCALE GENOMIC DNA]</scope>
    <source>
        <strain evidence="10 11">JN25</strain>
    </source>
</reference>
<dbReference type="RefSeq" id="WP_119377252.1">
    <property type="nucleotide sequence ID" value="NZ_QWFX01000014.1"/>
</dbReference>
<feature type="compositionally biased region" description="Basic and acidic residues" evidence="8">
    <location>
        <begin position="165"/>
        <end position="183"/>
    </location>
</feature>
<keyword evidence="5" id="KW-1035">Host cytoplasm</keyword>
<dbReference type="HAMAP" id="MF_04110">
    <property type="entry name" value="ENDOLYSIN_T4"/>
    <property type="match status" value="1"/>
</dbReference>
<evidence type="ECO:0000256" key="4">
    <source>
        <dbReference type="ARBA" id="ARBA00022801"/>
    </source>
</evidence>
<keyword evidence="9" id="KW-0472">Membrane</keyword>
<keyword evidence="9" id="KW-1133">Transmembrane helix</keyword>
<proteinExistence type="inferred from homology"/>